<dbReference type="InterPro" id="IPR036812">
    <property type="entry name" value="NAD(P)_OxRdtase_dom_sf"/>
</dbReference>
<protein>
    <submittedName>
        <fullName evidence="3">Short-chain aldo-keto oxidoreductase</fullName>
    </submittedName>
</protein>
<name>A0A0B5DUS7_9RHOB</name>
<reference evidence="3 4" key="1">
    <citation type="journal article" date="2014" name="Int. J. Syst. Evol. Microbiol.">
        <title>Celeribacter indicus sp. nov., a polycyclic aromatic hydrocarbon-degrading bacterium from deep-sea sediment and reclassification of Huaishuia halophila as Celeribacter halophilus comb. nov.</title>
        <authorList>
            <person name="Lai Q."/>
            <person name="Cao J."/>
            <person name="Yuan J."/>
            <person name="Li F."/>
            <person name="Shao Z."/>
        </authorList>
    </citation>
    <scope>NUCLEOTIDE SEQUENCE [LARGE SCALE GENOMIC DNA]</scope>
    <source>
        <strain evidence="3">P73</strain>
    </source>
</reference>
<dbReference type="RefSeq" id="WP_052453161.1">
    <property type="nucleotide sequence ID" value="NZ_CP004393.1"/>
</dbReference>
<dbReference type="AlphaFoldDB" id="A0A0B5DUS7"/>
<proteinExistence type="predicted"/>
<dbReference type="OrthoDB" id="9803483at2"/>
<gene>
    <name evidence="3" type="ORF">P73_2069</name>
</gene>
<dbReference type="HOGENOM" id="CLU_023205_2_0_5"/>
<sequence length="336" mass="37159">MDYVRVGKSGLEVSRLAFGCLSIGVPSERRPWIVPEDRARELLRRAWDAGINFFDTSNSYSEGTSEIVTGKLLKELGPRDEYVLASKLFSRVRPGPNGAGLGRKAIFEQLDATLKRLDVDYLDLYQIHRWDDFTPIEETLEALNDVIRAGKVRYIGASSMAAWQFAKALYTADLHGWPRFISMQNQLSLVYREEEREMLPLCEAEGVGVLPWSALAGGKLARPWGEETFRSSTDVHRIYDSDIGNQRAIVAEVGRIAAARGCSYSQVAMAWVLQSRGVTAPIMGATKLSHVEDAVAALEIRLEPEEIAALEAPYQTRPVDTVGPSAERADLGSGRG</sequence>
<keyword evidence="4" id="KW-1185">Reference proteome</keyword>
<dbReference type="CDD" id="cd19079">
    <property type="entry name" value="AKR_EcYajO-like"/>
    <property type="match status" value="1"/>
</dbReference>
<dbReference type="InterPro" id="IPR023210">
    <property type="entry name" value="NADP_OxRdtase_dom"/>
</dbReference>
<keyword evidence="1" id="KW-0560">Oxidoreductase</keyword>
<dbReference type="STRING" id="1208324.P73_2069"/>
<dbReference type="PANTHER" id="PTHR43364:SF4">
    <property type="entry name" value="NAD(P)-LINKED OXIDOREDUCTASE SUPERFAMILY PROTEIN"/>
    <property type="match status" value="1"/>
</dbReference>
<dbReference type="Pfam" id="PF00248">
    <property type="entry name" value="Aldo_ket_red"/>
    <property type="match status" value="1"/>
</dbReference>
<dbReference type="KEGG" id="cid:P73_2069"/>
<evidence type="ECO:0000256" key="1">
    <source>
        <dbReference type="ARBA" id="ARBA00023002"/>
    </source>
</evidence>
<dbReference type="FunFam" id="3.20.20.100:FF:000004">
    <property type="entry name" value="Oxidoreductase, aldo/keto reductase"/>
    <property type="match status" value="1"/>
</dbReference>
<evidence type="ECO:0000259" key="2">
    <source>
        <dbReference type="Pfam" id="PF00248"/>
    </source>
</evidence>
<dbReference type="GO" id="GO:0005829">
    <property type="term" value="C:cytosol"/>
    <property type="evidence" value="ECO:0007669"/>
    <property type="project" value="TreeGrafter"/>
</dbReference>
<dbReference type="GO" id="GO:0016491">
    <property type="term" value="F:oxidoreductase activity"/>
    <property type="evidence" value="ECO:0007669"/>
    <property type="project" value="UniProtKB-KW"/>
</dbReference>
<dbReference type="Gene3D" id="3.20.20.100">
    <property type="entry name" value="NADP-dependent oxidoreductase domain"/>
    <property type="match status" value="1"/>
</dbReference>
<evidence type="ECO:0000313" key="4">
    <source>
        <dbReference type="Proteomes" id="UP000031521"/>
    </source>
</evidence>
<accession>A0A0B5DUS7</accession>
<evidence type="ECO:0000313" key="3">
    <source>
        <dbReference type="EMBL" id="AJE46784.1"/>
    </source>
</evidence>
<dbReference type="PANTHER" id="PTHR43364">
    <property type="entry name" value="NADH-SPECIFIC METHYLGLYOXAL REDUCTASE-RELATED"/>
    <property type="match status" value="1"/>
</dbReference>
<dbReference type="Proteomes" id="UP000031521">
    <property type="component" value="Chromosome"/>
</dbReference>
<dbReference type="InterPro" id="IPR050523">
    <property type="entry name" value="AKR_Detox_Biosynth"/>
</dbReference>
<dbReference type="SUPFAM" id="SSF51430">
    <property type="entry name" value="NAD(P)-linked oxidoreductase"/>
    <property type="match status" value="1"/>
</dbReference>
<feature type="domain" description="NADP-dependent oxidoreductase" evidence="2">
    <location>
        <begin position="21"/>
        <end position="312"/>
    </location>
</feature>
<organism evidence="3 4">
    <name type="scientific">Celeribacter indicus</name>
    <dbReference type="NCBI Taxonomy" id="1208324"/>
    <lineage>
        <taxon>Bacteria</taxon>
        <taxon>Pseudomonadati</taxon>
        <taxon>Pseudomonadota</taxon>
        <taxon>Alphaproteobacteria</taxon>
        <taxon>Rhodobacterales</taxon>
        <taxon>Roseobacteraceae</taxon>
        <taxon>Celeribacter</taxon>
    </lineage>
</organism>
<dbReference type="EMBL" id="CP004393">
    <property type="protein sequence ID" value="AJE46784.1"/>
    <property type="molecule type" value="Genomic_DNA"/>
</dbReference>